<sequence>MENDIDKDIARIPEAAEVYLTILGDGKQMKKEYITINNPEVFDVDISQYQKVVIQVDKGNSQIIMILLKLVILNLNDVLIY</sequence>
<dbReference type="EMBL" id="AM050134">
    <property type="protein sequence ID" value="CAJ31055.1"/>
    <property type="molecule type" value="Genomic_DNA"/>
</dbReference>
<name>Q3MSA7_9BACL</name>
<proteinExistence type="predicted"/>
<keyword evidence="1" id="KW-0067">ATP-binding</keyword>
<dbReference type="GO" id="GO:0005524">
    <property type="term" value="F:ATP binding"/>
    <property type="evidence" value="ECO:0007669"/>
    <property type="project" value="UniProtKB-KW"/>
</dbReference>
<dbReference type="AlphaFoldDB" id="Q3MSA7"/>
<gene>
    <name evidence="1" type="primary">jexB</name>
</gene>
<reference evidence="1" key="1">
    <citation type="submission" date="2005-07" db="EMBL/GenBank/DDBJ databases">
        <title>Identification and localization of gene cluster involved in carbohydrate-rich extracellular matrix production by Paenibacillus jamilae growing in olive-mill waste-water.</title>
        <authorList>
            <person name="Aguilera M."/>
            <person name="Suarez A."/>
            <person name="Monteoliva-Sanchez M."/>
            <person name="Ramos-Cormenzana A."/>
        </authorList>
    </citation>
    <scope>NUCLEOTIDE SEQUENCE</scope>
</reference>
<evidence type="ECO:0000313" key="1">
    <source>
        <dbReference type="EMBL" id="CAJ31055.1"/>
    </source>
</evidence>
<accession>Q3MSA7</accession>
<keyword evidence="1" id="KW-0547">Nucleotide-binding</keyword>
<protein>
    <submittedName>
        <fullName evidence="1">Putative ATP-binding protein</fullName>
    </submittedName>
</protein>
<organism evidence="1">
    <name type="scientific">Paenibacillus jamilae</name>
    <dbReference type="NCBI Taxonomy" id="114136"/>
    <lineage>
        <taxon>Bacteria</taxon>
        <taxon>Bacillati</taxon>
        <taxon>Bacillota</taxon>
        <taxon>Bacilli</taxon>
        <taxon>Bacillales</taxon>
        <taxon>Paenibacillaceae</taxon>
        <taxon>Paenibacillus</taxon>
    </lineage>
</organism>